<dbReference type="EMBL" id="BMIO01000006">
    <property type="protein sequence ID" value="GGD46522.1"/>
    <property type="molecule type" value="Genomic_DNA"/>
</dbReference>
<evidence type="ECO:0000313" key="1">
    <source>
        <dbReference type="EMBL" id="GGD46522.1"/>
    </source>
</evidence>
<protein>
    <recommendedName>
        <fullName evidence="3">Septum formation initiator</fullName>
    </recommendedName>
</protein>
<organism evidence="1 2">
    <name type="scientific">Croceicoccus pelagius</name>
    <dbReference type="NCBI Taxonomy" id="1703341"/>
    <lineage>
        <taxon>Bacteria</taxon>
        <taxon>Pseudomonadati</taxon>
        <taxon>Pseudomonadota</taxon>
        <taxon>Alphaproteobacteria</taxon>
        <taxon>Sphingomonadales</taxon>
        <taxon>Erythrobacteraceae</taxon>
        <taxon>Croceicoccus</taxon>
    </lineage>
</organism>
<proteinExistence type="predicted"/>
<dbReference type="AlphaFoldDB" id="A0A917DLP1"/>
<sequence>MSSNNLTSLGRRRKVAARPHLPKRRFGRVAAVASLIFLGALMLVGPTGVRAWSESARMLDQREKELADLQAERDRIANRVELLDPANADPDLVGELLRSNLNVAHQDEVVLSRDD</sequence>
<accession>A0A917DLP1</accession>
<gene>
    <name evidence="1" type="ORF">GCM10010989_20950</name>
</gene>
<reference evidence="1 2" key="1">
    <citation type="journal article" date="2014" name="Int. J. Syst. Evol. Microbiol.">
        <title>Complete genome sequence of Corynebacterium casei LMG S-19264T (=DSM 44701T), isolated from a smear-ripened cheese.</title>
        <authorList>
            <consortium name="US DOE Joint Genome Institute (JGI-PGF)"/>
            <person name="Walter F."/>
            <person name="Albersmeier A."/>
            <person name="Kalinowski J."/>
            <person name="Ruckert C."/>
        </authorList>
    </citation>
    <scope>NUCLEOTIDE SEQUENCE [LARGE SCALE GENOMIC DNA]</scope>
    <source>
        <strain evidence="1 2">CGMCC 1.15358</strain>
    </source>
</reference>
<dbReference type="Proteomes" id="UP000598997">
    <property type="component" value="Unassembled WGS sequence"/>
</dbReference>
<evidence type="ECO:0008006" key="3">
    <source>
        <dbReference type="Google" id="ProtNLM"/>
    </source>
</evidence>
<keyword evidence="2" id="KW-1185">Reference proteome</keyword>
<dbReference type="RefSeq" id="WP_066761932.1">
    <property type="nucleotide sequence ID" value="NZ_BMIO01000006.1"/>
</dbReference>
<comment type="caution">
    <text evidence="1">The sequence shown here is derived from an EMBL/GenBank/DDBJ whole genome shotgun (WGS) entry which is preliminary data.</text>
</comment>
<name>A0A917DLP1_9SPHN</name>
<evidence type="ECO:0000313" key="2">
    <source>
        <dbReference type="Proteomes" id="UP000598997"/>
    </source>
</evidence>